<evidence type="ECO:0000256" key="4">
    <source>
        <dbReference type="ARBA" id="ARBA00022737"/>
    </source>
</evidence>
<dbReference type="SMART" id="SM00446">
    <property type="entry name" value="LRRcap"/>
    <property type="match status" value="1"/>
</dbReference>
<keyword evidence="3" id="KW-0507">mRNA processing</keyword>
<feature type="coiled-coil region" evidence="8">
    <location>
        <begin position="168"/>
        <end position="228"/>
    </location>
</feature>
<dbReference type="GO" id="GO:0005681">
    <property type="term" value="C:spliceosomal complex"/>
    <property type="evidence" value="ECO:0007669"/>
    <property type="project" value="UniProtKB-KW"/>
</dbReference>
<dbReference type="InterPro" id="IPR003603">
    <property type="entry name" value="U2A'_phosphoprotein32A_C"/>
</dbReference>
<dbReference type="EMBL" id="JAPDFW010000085">
    <property type="protein sequence ID" value="KAJ5071800.1"/>
    <property type="molecule type" value="Genomic_DNA"/>
</dbReference>
<evidence type="ECO:0000256" key="8">
    <source>
        <dbReference type="SAM" id="Coils"/>
    </source>
</evidence>
<organism evidence="10 11">
    <name type="scientific">Anaeramoeba ignava</name>
    <name type="common">Anaerobic marine amoeba</name>
    <dbReference type="NCBI Taxonomy" id="1746090"/>
    <lineage>
        <taxon>Eukaryota</taxon>
        <taxon>Metamonada</taxon>
        <taxon>Anaeramoebidae</taxon>
        <taxon>Anaeramoeba</taxon>
    </lineage>
</organism>
<evidence type="ECO:0000256" key="1">
    <source>
        <dbReference type="ARBA" id="ARBA00004123"/>
    </source>
</evidence>
<gene>
    <name evidence="10" type="ORF">M0811_09960</name>
</gene>
<feature type="domain" description="U2A'/phosphoprotein 32 family A C-terminal" evidence="9">
    <location>
        <begin position="128"/>
        <end position="146"/>
    </location>
</feature>
<comment type="similarity">
    <text evidence="7">Belongs to the U2 small nuclear ribonucleoprotein A family.</text>
</comment>
<comment type="caution">
    <text evidence="10">The sequence shown here is derived from an EMBL/GenBank/DDBJ whole genome shotgun (WGS) entry which is preliminary data.</text>
</comment>
<keyword evidence="11" id="KW-1185">Reference proteome</keyword>
<name>A0A9Q0LG29_ANAIG</name>
<dbReference type="AlphaFoldDB" id="A0A9Q0LG29"/>
<dbReference type="InterPro" id="IPR044640">
    <property type="entry name" value="RU2A"/>
</dbReference>
<keyword evidence="10" id="KW-0687">Ribonucleoprotein</keyword>
<dbReference type="FunFam" id="3.80.10.10:FF:000026">
    <property type="entry name" value="U2 small nuclear ribonucleoprotein A"/>
    <property type="match status" value="1"/>
</dbReference>
<dbReference type="Pfam" id="PF14580">
    <property type="entry name" value="LRR_9"/>
    <property type="match status" value="1"/>
</dbReference>
<keyword evidence="4" id="KW-0677">Repeat</keyword>
<dbReference type="PANTHER" id="PTHR10552">
    <property type="entry name" value="U2 SMALL NUCLEAR RIBONUCLEOPROTEIN A"/>
    <property type="match status" value="1"/>
</dbReference>
<reference evidence="10" key="1">
    <citation type="submission" date="2022-10" db="EMBL/GenBank/DDBJ databases">
        <title>Novel sulphate-reducing endosymbionts in the free-living metamonad Anaeramoeba.</title>
        <authorList>
            <person name="Jerlstrom-Hultqvist J."/>
            <person name="Cepicka I."/>
            <person name="Gallot-Lavallee L."/>
            <person name="Salas-Leiva D."/>
            <person name="Curtis B.A."/>
            <person name="Zahonova K."/>
            <person name="Pipaliya S."/>
            <person name="Dacks J."/>
            <person name="Roger A.J."/>
        </authorList>
    </citation>
    <scope>NUCLEOTIDE SEQUENCE</scope>
    <source>
        <strain evidence="10">BMAN</strain>
    </source>
</reference>
<dbReference type="PROSITE" id="PS51450">
    <property type="entry name" value="LRR"/>
    <property type="match status" value="2"/>
</dbReference>
<evidence type="ECO:0000256" key="7">
    <source>
        <dbReference type="ARBA" id="ARBA00024196"/>
    </source>
</evidence>
<dbReference type="GO" id="GO:0030620">
    <property type="term" value="F:U2 snRNA binding"/>
    <property type="evidence" value="ECO:0007669"/>
    <property type="project" value="InterPro"/>
</dbReference>
<evidence type="ECO:0000256" key="6">
    <source>
        <dbReference type="ARBA" id="ARBA00023242"/>
    </source>
</evidence>
<sequence length="234" mass="27541">MPRLTVELILSSPSFTNPLNQRELTLRGNRISTIENLGSTLDQYEAIDFINNEIVKLDNFPLLKRLETLLLTNNRISKIGRNIWENLPNLQSIVLSSNLIADFEEIDNLSGFKNLSRLSLQNNPICLKDHYRLYVIYKIPSLKTLDYRRIRLEERKNAQKMFANENEKKFLIKKEKETEKEIEKEKDENIPKQISKAQFQEIQKRILNAQSTQEIEELEKLLKEGIIEEDIQKK</sequence>
<keyword evidence="8" id="KW-0175">Coiled coil</keyword>
<keyword evidence="6" id="KW-0539">Nucleus</keyword>
<accession>A0A9Q0LG29</accession>
<comment type="subcellular location">
    <subcellularLocation>
        <location evidence="1">Nucleus</location>
    </subcellularLocation>
</comment>
<dbReference type="PANTHER" id="PTHR10552:SF6">
    <property type="entry name" value="U2 SMALL NUCLEAR RIBONUCLEOPROTEIN A"/>
    <property type="match status" value="1"/>
</dbReference>
<protein>
    <submittedName>
        <fullName evidence="10">U2 small nuclear ribonucleoprotein a</fullName>
    </submittedName>
</protein>
<evidence type="ECO:0000313" key="11">
    <source>
        <dbReference type="Proteomes" id="UP001149090"/>
    </source>
</evidence>
<evidence type="ECO:0000259" key="9">
    <source>
        <dbReference type="SMART" id="SM00446"/>
    </source>
</evidence>
<keyword evidence="5" id="KW-0508">mRNA splicing</keyword>
<dbReference type="OMA" id="PNYREYM"/>
<proteinExistence type="inferred from homology"/>
<keyword evidence="2" id="KW-0433">Leucine-rich repeat</keyword>
<evidence type="ECO:0000256" key="3">
    <source>
        <dbReference type="ARBA" id="ARBA00022728"/>
    </source>
</evidence>
<dbReference type="InterPro" id="IPR001611">
    <property type="entry name" value="Leu-rich_rpt"/>
</dbReference>
<dbReference type="SUPFAM" id="SSF52058">
    <property type="entry name" value="L domain-like"/>
    <property type="match status" value="1"/>
</dbReference>
<dbReference type="Gene3D" id="3.80.10.10">
    <property type="entry name" value="Ribonuclease Inhibitor"/>
    <property type="match status" value="1"/>
</dbReference>
<evidence type="ECO:0000256" key="5">
    <source>
        <dbReference type="ARBA" id="ARBA00023187"/>
    </source>
</evidence>
<evidence type="ECO:0000256" key="2">
    <source>
        <dbReference type="ARBA" id="ARBA00022614"/>
    </source>
</evidence>
<dbReference type="GO" id="GO:0000398">
    <property type="term" value="P:mRNA splicing, via spliceosome"/>
    <property type="evidence" value="ECO:0007669"/>
    <property type="project" value="InterPro"/>
</dbReference>
<dbReference type="Proteomes" id="UP001149090">
    <property type="component" value="Unassembled WGS sequence"/>
</dbReference>
<dbReference type="OrthoDB" id="433501at2759"/>
<keyword evidence="3" id="KW-0747">Spliceosome</keyword>
<evidence type="ECO:0000313" key="10">
    <source>
        <dbReference type="EMBL" id="KAJ5071800.1"/>
    </source>
</evidence>
<dbReference type="InterPro" id="IPR032675">
    <property type="entry name" value="LRR_dom_sf"/>
</dbReference>